<feature type="non-terminal residue" evidence="1">
    <location>
        <position position="156"/>
    </location>
</feature>
<comment type="caution">
    <text evidence="1">The sequence shown here is derived from an EMBL/GenBank/DDBJ whole genome shotgun (WGS) entry which is preliminary data.</text>
</comment>
<evidence type="ECO:0000313" key="1">
    <source>
        <dbReference type="EMBL" id="EKC74998.1"/>
    </source>
</evidence>
<proteinExistence type="predicted"/>
<dbReference type="AlphaFoldDB" id="K1TYM0"/>
<reference evidence="1" key="1">
    <citation type="journal article" date="2013" name="Environ. Microbiol.">
        <title>Microbiota from the distal guts of lean and obese adolescents exhibit partial functional redundancy besides clear differences in community structure.</title>
        <authorList>
            <person name="Ferrer M."/>
            <person name="Ruiz A."/>
            <person name="Lanza F."/>
            <person name="Haange S.B."/>
            <person name="Oberbach A."/>
            <person name="Till H."/>
            <person name="Bargiela R."/>
            <person name="Campoy C."/>
            <person name="Segura M.T."/>
            <person name="Richter M."/>
            <person name="von Bergen M."/>
            <person name="Seifert J."/>
            <person name="Suarez A."/>
        </authorList>
    </citation>
    <scope>NUCLEOTIDE SEQUENCE</scope>
</reference>
<organism evidence="1">
    <name type="scientific">human gut metagenome</name>
    <dbReference type="NCBI Taxonomy" id="408170"/>
    <lineage>
        <taxon>unclassified sequences</taxon>
        <taxon>metagenomes</taxon>
        <taxon>organismal metagenomes</taxon>
    </lineage>
</organism>
<accession>K1TYM0</accession>
<protein>
    <submittedName>
        <fullName evidence="1">Uncharacterized protein</fullName>
    </submittedName>
</protein>
<dbReference type="EMBL" id="AJWY01003556">
    <property type="protein sequence ID" value="EKC74998.1"/>
    <property type="molecule type" value="Genomic_DNA"/>
</dbReference>
<gene>
    <name evidence="1" type="ORF">LEA_05459</name>
</gene>
<sequence length="156" mass="17265">MQVMIQQKKKQVHVTVKDVEVRIAADKDTTAEIAPLQDIIEVSVPTIDLSATTGADGSTMYYADESMFIFGGYYGLFVYDVTKSQIIRSVDLAPIGCNDTQGDNACEIVATEDGSKVLLSPVSSNMMYVYSVADNQMWRNRAIWMVMTYIGISIQI</sequence>
<name>K1TYM0_9ZZZZ</name>